<dbReference type="OrthoDB" id="7595324at2"/>
<evidence type="ECO:0000313" key="5">
    <source>
        <dbReference type="Proteomes" id="UP000251571"/>
    </source>
</evidence>
<keyword evidence="1" id="KW-1133">Transmembrane helix</keyword>
<organism evidence="3 5">
    <name type="scientific">Jannaschia seohaensis</name>
    <dbReference type="NCBI Taxonomy" id="475081"/>
    <lineage>
        <taxon>Bacteria</taxon>
        <taxon>Pseudomonadati</taxon>
        <taxon>Pseudomonadota</taxon>
        <taxon>Alphaproteobacteria</taxon>
        <taxon>Rhodobacterales</taxon>
        <taxon>Roseobacteraceae</taxon>
        <taxon>Jannaschia</taxon>
    </lineage>
</organism>
<feature type="transmembrane region" description="Helical" evidence="1">
    <location>
        <begin position="6"/>
        <end position="26"/>
    </location>
</feature>
<dbReference type="Proteomes" id="UP000251571">
    <property type="component" value="Unassembled WGS sequence"/>
</dbReference>
<dbReference type="Proteomes" id="UP000245839">
    <property type="component" value="Unassembled WGS sequence"/>
</dbReference>
<proteinExistence type="predicted"/>
<dbReference type="AlphaFoldDB" id="A0A2Y9AR30"/>
<keyword evidence="3" id="KW-0378">Hydrolase</keyword>
<keyword evidence="1" id="KW-0472">Membrane</keyword>
<dbReference type="EMBL" id="QGDJ01000005">
    <property type="protein sequence ID" value="PWJ18319.1"/>
    <property type="molecule type" value="Genomic_DNA"/>
</dbReference>
<dbReference type="Gene3D" id="2.40.70.10">
    <property type="entry name" value="Acid Proteases"/>
    <property type="match status" value="1"/>
</dbReference>
<feature type="transmembrane region" description="Helical" evidence="1">
    <location>
        <begin position="38"/>
        <end position="55"/>
    </location>
</feature>
<evidence type="ECO:0000313" key="3">
    <source>
        <dbReference type="EMBL" id="SSA46844.1"/>
    </source>
</evidence>
<dbReference type="NCBIfam" id="TIGR02281">
    <property type="entry name" value="clan_AA_DTGA"/>
    <property type="match status" value="1"/>
</dbReference>
<evidence type="ECO:0000313" key="2">
    <source>
        <dbReference type="EMBL" id="PWJ18319.1"/>
    </source>
</evidence>
<dbReference type="Pfam" id="PF13975">
    <property type="entry name" value="gag-asp_proteas"/>
    <property type="match status" value="1"/>
</dbReference>
<dbReference type="GO" id="GO:0004190">
    <property type="term" value="F:aspartic-type endopeptidase activity"/>
    <property type="evidence" value="ECO:0007669"/>
    <property type="project" value="InterPro"/>
</dbReference>
<reference evidence="5" key="1">
    <citation type="submission" date="2016-10" db="EMBL/GenBank/DDBJ databases">
        <authorList>
            <person name="Varghese N."/>
            <person name="Submissions S."/>
        </authorList>
    </citation>
    <scope>NUCLEOTIDE SEQUENCE [LARGE SCALE GENOMIC DNA]</scope>
    <source>
        <strain evidence="5">DSM 25227</strain>
    </source>
</reference>
<keyword evidence="1" id="KW-0812">Transmembrane</keyword>
<keyword evidence="4" id="KW-1185">Reference proteome</keyword>
<dbReference type="CDD" id="cd05483">
    <property type="entry name" value="retropepsin_like_bacteria"/>
    <property type="match status" value="1"/>
</dbReference>
<evidence type="ECO:0000313" key="4">
    <source>
        <dbReference type="Proteomes" id="UP000245839"/>
    </source>
</evidence>
<dbReference type="InterPro" id="IPR001969">
    <property type="entry name" value="Aspartic_peptidase_AS"/>
</dbReference>
<name>A0A2Y9AR30_9RHOB</name>
<sequence length="195" mass="21435">MDADSTMRLIYLVLFGSVIALTLFTSTRARMGKTLQQAAIWFFIFLGAVLAYGVWEDVKDIAVPRQSVMSGPDGIVVDVPRGRDGHYHVMLGVNGVEIEFIVDTGATDLVLTRQDAERIGMDMDDLVFAGEAMTANGSVSTASIRLDEVTLGQITDRNVRAVVNGGEMRQSLLGMSYLSEFGRIEIENDQLRLIR</sequence>
<protein>
    <submittedName>
        <fullName evidence="3">Aspartyl protease family protein</fullName>
    </submittedName>
</protein>
<dbReference type="SUPFAM" id="SSF50630">
    <property type="entry name" value="Acid proteases"/>
    <property type="match status" value="1"/>
</dbReference>
<reference evidence="3" key="2">
    <citation type="submission" date="2016-10" db="EMBL/GenBank/DDBJ databases">
        <authorList>
            <person name="Cai Z."/>
        </authorList>
    </citation>
    <scope>NUCLEOTIDE SEQUENCE [LARGE SCALE GENOMIC DNA]</scope>
    <source>
        <strain evidence="3">DSM 25227</strain>
    </source>
</reference>
<dbReference type="EMBL" id="UETC01000005">
    <property type="protein sequence ID" value="SSA46844.1"/>
    <property type="molecule type" value="Genomic_DNA"/>
</dbReference>
<dbReference type="InterPro" id="IPR034122">
    <property type="entry name" value="Retropepsin-like_bacterial"/>
</dbReference>
<dbReference type="GO" id="GO:0006508">
    <property type="term" value="P:proteolysis"/>
    <property type="evidence" value="ECO:0007669"/>
    <property type="project" value="UniProtKB-KW"/>
</dbReference>
<dbReference type="InterPro" id="IPR011969">
    <property type="entry name" value="Clan_AA_Asp_peptidase_C"/>
</dbReference>
<keyword evidence="3" id="KW-0645">Protease</keyword>
<dbReference type="PROSITE" id="PS00141">
    <property type="entry name" value="ASP_PROTEASE"/>
    <property type="match status" value="1"/>
</dbReference>
<evidence type="ECO:0000256" key="1">
    <source>
        <dbReference type="SAM" id="Phobius"/>
    </source>
</evidence>
<reference evidence="2 4" key="3">
    <citation type="submission" date="2018-03" db="EMBL/GenBank/DDBJ databases">
        <title>Genomic Encyclopedia of Archaeal and Bacterial Type Strains, Phase II (KMG-II): from individual species to whole genera.</title>
        <authorList>
            <person name="Goeker M."/>
        </authorList>
    </citation>
    <scope>NUCLEOTIDE SEQUENCE [LARGE SCALE GENOMIC DNA]</scope>
    <source>
        <strain evidence="2 4">DSM 25227</strain>
    </source>
</reference>
<gene>
    <name evidence="2" type="ORF">BCF38_105308</name>
    <name evidence="3" type="ORF">SAMN05421539_105308</name>
</gene>
<dbReference type="InterPro" id="IPR021109">
    <property type="entry name" value="Peptidase_aspartic_dom_sf"/>
</dbReference>
<accession>A0A2Y9AR30</accession>